<dbReference type="SMR" id="A0A0Q9WRU5"/>
<evidence type="ECO:0000313" key="9">
    <source>
        <dbReference type="EMBL" id="KRF98849.1"/>
    </source>
</evidence>
<dbReference type="EMBL" id="CH963925">
    <property type="protein sequence ID" value="KRF98849.1"/>
    <property type="molecule type" value="Genomic_DNA"/>
</dbReference>
<feature type="region of interest" description="Disordered" evidence="7">
    <location>
        <begin position="214"/>
        <end position="239"/>
    </location>
</feature>
<dbReference type="SMART" id="SM01141">
    <property type="entry name" value="DRY_EERY"/>
    <property type="match status" value="1"/>
</dbReference>
<feature type="region of interest" description="Disordered" evidence="7">
    <location>
        <begin position="567"/>
        <end position="600"/>
    </location>
</feature>
<evidence type="ECO:0000259" key="8">
    <source>
        <dbReference type="PROSITE" id="PS50128"/>
    </source>
</evidence>
<feature type="region of interest" description="Disordered" evidence="7">
    <location>
        <begin position="281"/>
        <end position="306"/>
    </location>
</feature>
<dbReference type="InterPro" id="IPR019147">
    <property type="entry name" value="SWAP_N_domain"/>
</dbReference>
<keyword evidence="5" id="KW-0804">Transcription</keyword>
<keyword evidence="2" id="KW-0677">Repeat</keyword>
<protein>
    <submittedName>
        <fullName evidence="9">Uncharacterized protein, isoform B</fullName>
    </submittedName>
</protein>
<feature type="domain" description="SURP motif" evidence="8">
    <location>
        <begin position="150"/>
        <end position="192"/>
    </location>
</feature>
<feature type="compositionally biased region" description="Low complexity" evidence="7">
    <location>
        <begin position="805"/>
        <end position="823"/>
    </location>
</feature>
<keyword evidence="10" id="KW-1185">Reference proteome</keyword>
<feature type="compositionally biased region" description="Polar residues" evidence="7">
    <location>
        <begin position="282"/>
        <end position="300"/>
    </location>
</feature>
<dbReference type="PROSITE" id="PS50128">
    <property type="entry name" value="SURP"/>
    <property type="match status" value="2"/>
</dbReference>
<dbReference type="PANTHER" id="PTHR13161">
    <property type="entry name" value="SPLICING FACTOR SUPPRESSOR OF WHITE APRICOT"/>
    <property type="match status" value="1"/>
</dbReference>
<feature type="compositionally biased region" description="Polar residues" evidence="7">
    <location>
        <begin position="576"/>
        <end position="586"/>
    </location>
</feature>
<proteinExistence type="predicted"/>
<feature type="compositionally biased region" description="Basic and acidic residues" evidence="7">
    <location>
        <begin position="327"/>
        <end position="339"/>
    </location>
</feature>
<evidence type="ECO:0000256" key="1">
    <source>
        <dbReference type="ARBA" id="ARBA00022664"/>
    </source>
</evidence>
<evidence type="ECO:0000256" key="6">
    <source>
        <dbReference type="ARBA" id="ARBA00023187"/>
    </source>
</evidence>
<feature type="compositionally biased region" description="Basic residues" evidence="7">
    <location>
        <begin position="846"/>
        <end position="863"/>
    </location>
</feature>
<feature type="compositionally biased region" description="Acidic residues" evidence="7">
    <location>
        <begin position="710"/>
        <end position="722"/>
    </location>
</feature>
<evidence type="ECO:0000256" key="7">
    <source>
        <dbReference type="SAM" id="MobiDB-lite"/>
    </source>
</evidence>
<evidence type="ECO:0000256" key="4">
    <source>
        <dbReference type="ARBA" id="ARBA00023015"/>
    </source>
</evidence>
<dbReference type="SUPFAM" id="SSF109905">
    <property type="entry name" value="Surp module (SWAP domain)"/>
    <property type="match status" value="2"/>
</dbReference>
<feature type="region of interest" description="Disordered" evidence="7">
    <location>
        <begin position="94"/>
        <end position="119"/>
    </location>
</feature>
<reference evidence="9 10" key="1">
    <citation type="journal article" date="2007" name="Nature">
        <title>Evolution of genes and genomes on the Drosophila phylogeny.</title>
        <authorList>
            <consortium name="Drosophila 12 Genomes Consortium"/>
            <person name="Clark A.G."/>
            <person name="Eisen M.B."/>
            <person name="Smith D.R."/>
            <person name="Bergman C.M."/>
            <person name="Oliver B."/>
            <person name="Markow T.A."/>
            <person name="Kaufman T.C."/>
            <person name="Kellis M."/>
            <person name="Gelbart W."/>
            <person name="Iyer V.N."/>
            <person name="Pollard D.A."/>
            <person name="Sackton T.B."/>
            <person name="Larracuente A.M."/>
            <person name="Singh N.D."/>
            <person name="Abad J.P."/>
            <person name="Abt D.N."/>
            <person name="Adryan B."/>
            <person name="Aguade M."/>
            <person name="Akashi H."/>
            <person name="Anderson W.W."/>
            <person name="Aquadro C.F."/>
            <person name="Ardell D.H."/>
            <person name="Arguello R."/>
            <person name="Artieri C.G."/>
            <person name="Barbash D.A."/>
            <person name="Barker D."/>
            <person name="Barsanti P."/>
            <person name="Batterham P."/>
            <person name="Batzoglou S."/>
            <person name="Begun D."/>
            <person name="Bhutkar A."/>
            <person name="Blanco E."/>
            <person name="Bosak S.A."/>
            <person name="Bradley R.K."/>
            <person name="Brand A.D."/>
            <person name="Brent M.R."/>
            <person name="Brooks A.N."/>
            <person name="Brown R.H."/>
            <person name="Butlin R.K."/>
            <person name="Caggese C."/>
            <person name="Calvi B.R."/>
            <person name="Bernardo de Carvalho A."/>
            <person name="Caspi A."/>
            <person name="Castrezana S."/>
            <person name="Celniker S.E."/>
            <person name="Chang J.L."/>
            <person name="Chapple C."/>
            <person name="Chatterji S."/>
            <person name="Chinwalla A."/>
            <person name="Civetta A."/>
            <person name="Clifton S.W."/>
            <person name="Comeron J.M."/>
            <person name="Costello J.C."/>
            <person name="Coyne J.A."/>
            <person name="Daub J."/>
            <person name="David R.G."/>
            <person name="Delcher A.L."/>
            <person name="Delehaunty K."/>
            <person name="Do C.B."/>
            <person name="Ebling H."/>
            <person name="Edwards K."/>
            <person name="Eickbush T."/>
            <person name="Evans J.D."/>
            <person name="Filipski A."/>
            <person name="Findeiss S."/>
            <person name="Freyhult E."/>
            <person name="Fulton L."/>
            <person name="Fulton R."/>
            <person name="Garcia A.C."/>
            <person name="Gardiner A."/>
            <person name="Garfield D.A."/>
            <person name="Garvin B.E."/>
            <person name="Gibson G."/>
            <person name="Gilbert D."/>
            <person name="Gnerre S."/>
            <person name="Godfrey J."/>
            <person name="Good R."/>
            <person name="Gotea V."/>
            <person name="Gravely B."/>
            <person name="Greenberg A.J."/>
            <person name="Griffiths-Jones S."/>
            <person name="Gross S."/>
            <person name="Guigo R."/>
            <person name="Gustafson E.A."/>
            <person name="Haerty W."/>
            <person name="Hahn M.W."/>
            <person name="Halligan D.L."/>
            <person name="Halpern A.L."/>
            <person name="Halter G.M."/>
            <person name="Han M.V."/>
            <person name="Heger A."/>
            <person name="Hillier L."/>
            <person name="Hinrichs A.S."/>
            <person name="Holmes I."/>
            <person name="Hoskins R.A."/>
            <person name="Hubisz M.J."/>
            <person name="Hultmark D."/>
            <person name="Huntley M.A."/>
            <person name="Jaffe D.B."/>
            <person name="Jagadeeshan S."/>
            <person name="Jeck W.R."/>
            <person name="Johnson J."/>
            <person name="Jones C.D."/>
            <person name="Jordan W.C."/>
            <person name="Karpen G.H."/>
            <person name="Kataoka E."/>
            <person name="Keightley P.D."/>
            <person name="Kheradpour P."/>
            <person name="Kirkness E.F."/>
            <person name="Koerich L.B."/>
            <person name="Kristiansen K."/>
            <person name="Kudrna D."/>
            <person name="Kulathinal R.J."/>
            <person name="Kumar S."/>
            <person name="Kwok R."/>
            <person name="Lander E."/>
            <person name="Langley C.H."/>
            <person name="Lapoint R."/>
            <person name="Lazzaro B.P."/>
            <person name="Lee S.J."/>
            <person name="Levesque L."/>
            <person name="Li R."/>
            <person name="Lin C.F."/>
            <person name="Lin M.F."/>
            <person name="Lindblad-Toh K."/>
            <person name="Llopart A."/>
            <person name="Long M."/>
            <person name="Low L."/>
            <person name="Lozovsky E."/>
            <person name="Lu J."/>
            <person name="Luo M."/>
            <person name="Machado C.A."/>
            <person name="Makalowski W."/>
            <person name="Marzo M."/>
            <person name="Matsuda M."/>
            <person name="Matzkin L."/>
            <person name="McAllister B."/>
            <person name="McBride C.S."/>
            <person name="McKernan B."/>
            <person name="McKernan K."/>
            <person name="Mendez-Lago M."/>
            <person name="Minx P."/>
            <person name="Mollenhauer M.U."/>
            <person name="Montooth K."/>
            <person name="Mount S.M."/>
            <person name="Mu X."/>
            <person name="Myers E."/>
            <person name="Negre B."/>
            <person name="Newfeld S."/>
            <person name="Nielsen R."/>
            <person name="Noor M.A."/>
            <person name="O'Grady P."/>
            <person name="Pachter L."/>
            <person name="Papaceit M."/>
            <person name="Parisi M.J."/>
            <person name="Parisi M."/>
            <person name="Parts L."/>
            <person name="Pedersen J.S."/>
            <person name="Pesole G."/>
            <person name="Phillippy A.M."/>
            <person name="Ponting C.P."/>
            <person name="Pop M."/>
            <person name="Porcelli D."/>
            <person name="Powell J.R."/>
            <person name="Prohaska S."/>
            <person name="Pruitt K."/>
            <person name="Puig M."/>
            <person name="Quesneville H."/>
            <person name="Ram K.R."/>
            <person name="Rand D."/>
            <person name="Rasmussen M.D."/>
            <person name="Reed L.K."/>
            <person name="Reenan R."/>
            <person name="Reily A."/>
            <person name="Remington K.A."/>
            <person name="Rieger T.T."/>
            <person name="Ritchie M.G."/>
            <person name="Robin C."/>
            <person name="Rogers Y.H."/>
            <person name="Rohde C."/>
            <person name="Rozas J."/>
            <person name="Rubenfield M.J."/>
            <person name="Ruiz A."/>
            <person name="Russo S."/>
            <person name="Salzberg S.L."/>
            <person name="Sanchez-Gracia A."/>
            <person name="Saranga D.J."/>
            <person name="Sato H."/>
            <person name="Schaeffer S.W."/>
            <person name="Schatz M.C."/>
            <person name="Schlenke T."/>
            <person name="Schwartz R."/>
            <person name="Segarra C."/>
            <person name="Singh R.S."/>
            <person name="Sirot L."/>
            <person name="Sirota M."/>
            <person name="Sisneros N.B."/>
            <person name="Smith C.D."/>
            <person name="Smith T.F."/>
            <person name="Spieth J."/>
            <person name="Stage D.E."/>
            <person name="Stark A."/>
            <person name="Stephan W."/>
            <person name="Strausberg R.L."/>
            <person name="Strempel S."/>
            <person name="Sturgill D."/>
            <person name="Sutton G."/>
            <person name="Sutton G.G."/>
            <person name="Tao W."/>
            <person name="Teichmann S."/>
            <person name="Tobari Y.N."/>
            <person name="Tomimura Y."/>
            <person name="Tsolas J.M."/>
            <person name="Valente V.L."/>
            <person name="Venter E."/>
            <person name="Venter J.C."/>
            <person name="Vicario S."/>
            <person name="Vieira F.G."/>
            <person name="Vilella A.J."/>
            <person name="Villasante A."/>
            <person name="Walenz B."/>
            <person name="Wang J."/>
            <person name="Wasserman M."/>
            <person name="Watts T."/>
            <person name="Wilson D."/>
            <person name="Wilson R.K."/>
            <person name="Wing R.A."/>
            <person name="Wolfner M.F."/>
            <person name="Wong A."/>
            <person name="Wong G.K."/>
            <person name="Wu C.I."/>
            <person name="Wu G."/>
            <person name="Yamamoto D."/>
            <person name="Yang H.P."/>
            <person name="Yang S.P."/>
            <person name="Yorke J.A."/>
            <person name="Yoshida K."/>
            <person name="Zdobnov E."/>
            <person name="Zhang P."/>
            <person name="Zhang Y."/>
            <person name="Zimin A.V."/>
            <person name="Baldwin J."/>
            <person name="Abdouelleil A."/>
            <person name="Abdulkadir J."/>
            <person name="Abebe A."/>
            <person name="Abera B."/>
            <person name="Abreu J."/>
            <person name="Acer S.C."/>
            <person name="Aftuck L."/>
            <person name="Alexander A."/>
            <person name="An P."/>
            <person name="Anderson E."/>
            <person name="Anderson S."/>
            <person name="Arachi H."/>
            <person name="Azer M."/>
            <person name="Bachantsang P."/>
            <person name="Barry A."/>
            <person name="Bayul T."/>
            <person name="Berlin A."/>
            <person name="Bessette D."/>
            <person name="Bloom T."/>
            <person name="Blye J."/>
            <person name="Boguslavskiy L."/>
            <person name="Bonnet C."/>
            <person name="Boukhgalter B."/>
            <person name="Bourzgui I."/>
            <person name="Brown A."/>
            <person name="Cahill P."/>
            <person name="Channer S."/>
            <person name="Cheshatsang Y."/>
            <person name="Chuda L."/>
            <person name="Citroen M."/>
            <person name="Collymore A."/>
            <person name="Cooke P."/>
            <person name="Costello M."/>
            <person name="D'Aco K."/>
            <person name="Daza R."/>
            <person name="De Haan G."/>
            <person name="DeGray S."/>
            <person name="DeMaso C."/>
            <person name="Dhargay N."/>
            <person name="Dooley K."/>
            <person name="Dooley E."/>
            <person name="Doricent M."/>
            <person name="Dorje P."/>
            <person name="Dorjee K."/>
            <person name="Dupes A."/>
            <person name="Elong R."/>
            <person name="Falk J."/>
            <person name="Farina A."/>
            <person name="Faro S."/>
            <person name="Ferguson D."/>
            <person name="Fisher S."/>
            <person name="Foley C.D."/>
            <person name="Franke A."/>
            <person name="Friedrich D."/>
            <person name="Gadbois L."/>
            <person name="Gearin G."/>
            <person name="Gearin C.R."/>
            <person name="Giannoukos G."/>
            <person name="Goode T."/>
            <person name="Graham J."/>
            <person name="Grandbois E."/>
            <person name="Grewal S."/>
            <person name="Gyaltsen K."/>
            <person name="Hafez N."/>
            <person name="Hagos B."/>
            <person name="Hall J."/>
            <person name="Henson C."/>
            <person name="Hollinger A."/>
            <person name="Honan T."/>
            <person name="Huard M.D."/>
            <person name="Hughes L."/>
            <person name="Hurhula B."/>
            <person name="Husby M.E."/>
            <person name="Kamat A."/>
            <person name="Kanga B."/>
            <person name="Kashin S."/>
            <person name="Khazanovich D."/>
            <person name="Kisner P."/>
            <person name="Lance K."/>
            <person name="Lara M."/>
            <person name="Lee W."/>
            <person name="Lennon N."/>
            <person name="Letendre F."/>
            <person name="LeVine R."/>
            <person name="Lipovsky A."/>
            <person name="Liu X."/>
            <person name="Liu J."/>
            <person name="Liu S."/>
            <person name="Lokyitsang T."/>
            <person name="Lokyitsang Y."/>
            <person name="Lubonja R."/>
            <person name="Lui A."/>
            <person name="MacDonald P."/>
            <person name="Magnisalis V."/>
            <person name="Maru K."/>
            <person name="Matthews C."/>
            <person name="McCusker W."/>
            <person name="McDonough S."/>
            <person name="Mehta T."/>
            <person name="Meldrim J."/>
            <person name="Meneus L."/>
            <person name="Mihai O."/>
            <person name="Mihalev A."/>
            <person name="Mihova T."/>
            <person name="Mittelman R."/>
            <person name="Mlenga V."/>
            <person name="Montmayeur A."/>
            <person name="Mulrain L."/>
            <person name="Navidi A."/>
            <person name="Naylor J."/>
            <person name="Negash T."/>
            <person name="Nguyen T."/>
            <person name="Nguyen N."/>
            <person name="Nicol R."/>
            <person name="Norbu C."/>
            <person name="Norbu N."/>
            <person name="Novod N."/>
            <person name="O'Neill B."/>
            <person name="Osman S."/>
            <person name="Markiewicz E."/>
            <person name="Oyono O.L."/>
            <person name="Patti C."/>
            <person name="Phunkhang P."/>
            <person name="Pierre F."/>
            <person name="Priest M."/>
            <person name="Raghuraman S."/>
            <person name="Rege F."/>
            <person name="Reyes R."/>
            <person name="Rise C."/>
            <person name="Rogov P."/>
            <person name="Ross K."/>
            <person name="Ryan E."/>
            <person name="Settipalli S."/>
            <person name="Shea T."/>
            <person name="Sherpa N."/>
            <person name="Shi L."/>
            <person name="Shih D."/>
            <person name="Sparrow T."/>
            <person name="Spaulding J."/>
            <person name="Stalker J."/>
            <person name="Stange-Thomann N."/>
            <person name="Stavropoulos S."/>
            <person name="Stone C."/>
            <person name="Strader C."/>
            <person name="Tesfaye S."/>
            <person name="Thomson T."/>
            <person name="Thoulutsang Y."/>
            <person name="Thoulutsang D."/>
            <person name="Topham K."/>
            <person name="Topping I."/>
            <person name="Tsamla T."/>
            <person name="Vassiliev H."/>
            <person name="Vo A."/>
            <person name="Wangchuk T."/>
            <person name="Wangdi T."/>
            <person name="Weiand M."/>
            <person name="Wilkinson J."/>
            <person name="Wilson A."/>
            <person name="Yadav S."/>
            <person name="Young G."/>
            <person name="Yu Q."/>
            <person name="Zembek L."/>
            <person name="Zhong D."/>
            <person name="Zimmer A."/>
            <person name="Zwirko Z."/>
            <person name="Jaffe D.B."/>
            <person name="Alvarez P."/>
            <person name="Brockman W."/>
            <person name="Butler J."/>
            <person name="Chin C."/>
            <person name="Gnerre S."/>
            <person name="Grabherr M."/>
            <person name="Kleber M."/>
            <person name="Mauceli E."/>
            <person name="MacCallum I."/>
        </authorList>
    </citation>
    <scope>NUCLEOTIDE SEQUENCE [LARGE SCALE GENOMIC DNA]</scope>
    <source>
        <strain evidence="10">Tucson 14030-0811.24</strain>
    </source>
</reference>
<feature type="compositionally biased region" description="Polar residues" evidence="7">
    <location>
        <begin position="98"/>
        <end position="112"/>
    </location>
</feature>
<dbReference type="Gene3D" id="1.10.10.790">
    <property type="entry name" value="Surp module"/>
    <property type="match status" value="2"/>
</dbReference>
<dbReference type="PANTHER" id="PTHR13161:SF15">
    <property type="entry name" value="SPLICING FACTOR, SUPPRESSOR OF WHITE-APRICOT HOMOLOG"/>
    <property type="match status" value="1"/>
</dbReference>
<evidence type="ECO:0000256" key="5">
    <source>
        <dbReference type="ARBA" id="ARBA00023163"/>
    </source>
</evidence>
<feature type="region of interest" description="Disordered" evidence="7">
    <location>
        <begin position="362"/>
        <end position="393"/>
    </location>
</feature>
<evidence type="ECO:0000313" key="10">
    <source>
        <dbReference type="Proteomes" id="UP000007798"/>
    </source>
</evidence>
<dbReference type="InterPro" id="IPR035967">
    <property type="entry name" value="SWAP/Surp_sf"/>
</dbReference>
<evidence type="ECO:0000256" key="2">
    <source>
        <dbReference type="ARBA" id="ARBA00022737"/>
    </source>
</evidence>
<feature type="compositionally biased region" description="Low complexity" evidence="7">
    <location>
        <begin position="746"/>
        <end position="764"/>
    </location>
</feature>
<dbReference type="GO" id="GO:0000395">
    <property type="term" value="P:mRNA 5'-splice site recognition"/>
    <property type="evidence" value="ECO:0007669"/>
    <property type="project" value="TreeGrafter"/>
</dbReference>
<evidence type="ECO:0000256" key="3">
    <source>
        <dbReference type="ARBA" id="ARBA00022884"/>
    </source>
</evidence>
<dbReference type="InterPro" id="IPR040397">
    <property type="entry name" value="SWAP"/>
</dbReference>
<dbReference type="Pfam" id="PF01805">
    <property type="entry name" value="Surp"/>
    <property type="match status" value="2"/>
</dbReference>
<organism evidence="9 10">
    <name type="scientific">Drosophila willistoni</name>
    <name type="common">Fruit fly</name>
    <dbReference type="NCBI Taxonomy" id="7260"/>
    <lineage>
        <taxon>Eukaryota</taxon>
        <taxon>Metazoa</taxon>
        <taxon>Ecdysozoa</taxon>
        <taxon>Arthropoda</taxon>
        <taxon>Hexapoda</taxon>
        <taxon>Insecta</taxon>
        <taxon>Pterygota</taxon>
        <taxon>Neoptera</taxon>
        <taxon>Endopterygota</taxon>
        <taxon>Diptera</taxon>
        <taxon>Brachycera</taxon>
        <taxon>Muscomorpha</taxon>
        <taxon>Ephydroidea</taxon>
        <taxon>Drosophilidae</taxon>
        <taxon>Drosophila</taxon>
        <taxon>Sophophora</taxon>
    </lineage>
</organism>
<keyword evidence="1" id="KW-0507">mRNA processing</keyword>
<sequence>MGDINLKIDRYDVRGALCDLSTYEAPPGGYGNRLEYLSAEEQRAEQLCEEERYLFLYNNEEELRLQQEEDLKRLQQETSGGSYSNVGFQYDGGGAQGTTGVSSATTTPQLSPGSGAANEESELPFVLPRNLMVAPAPGIQLPESMKQHAIIEKTARFIATQGIQMEILIKAKQSNNSQFDFLCQGGQLQPYYRHLLEAIKQGKFIEAITATDAPDQQENMETDSSSGIHSSLMPDSPKRSAQVVITVPTIKYKPSANCAYTQLISKIKGVPLQAVIDDELMNNGSQHSGGTASPASSCQSDGKCGDHSQNEFTPVLIQYNGSTFAHEKETVDEEKKSADQDSSNGGSKVELLKNTSALALAQGYSSESDEEDNNDDDETATKEKPPEPILNFPLPEENLKHIIDKTAIYVIKNGRQFEETLRSKSVERFSFLLPESQFYPYYMYKITGDVDAASKEEKTRKAAAVAAALMSKKGLTFGKAAEKGMSYDRKTSLALNIKLNFLLAAPVSFSIRARDDQTPLPSSLNQHEASDEDNEDAKIKVKAENNRSGMPDSVQRAIKQVETQLLARSAGGNGGKVTSTVLASDSPQKDQRQAEERVKDKLAQKARDKLNGMISKEKQLQQERKRKAMAFLNQIKGEKVVPAAAESSTVGGNPDDALSEAAKGGDSDAESTESVRSIPITYFGPDDDEEPNAKPGEAILTTVAAAAAAPDEEDDDEEGGDGDLEKYNLLNDDSTNTFTSKHAPPRSEVSSSSSVPQPPSKASATAPQIPVLLSDDDDDDDVQVVNATSGTPRRKSKRKSRSRDIVSSSSSSGNRSSRSRCSSAYTQRRAKRKTPLVDVMSTSSSSRRKPKRHRSRSRSRSRTPHNSPSHNRPRSYQKHRSRSRSRSKRRGSHSRSRSRRSSTSRDERHHRRRRQRSTSMRRHLSTPQKKSHKRHKRRRRSSS</sequence>
<gene>
    <name evidence="9" type="primary">Dwil\GK16356</name>
    <name evidence="9" type="ORF">Dwil_GK16356</name>
</gene>
<dbReference type="GO" id="GO:0003723">
    <property type="term" value="F:RNA binding"/>
    <property type="evidence" value="ECO:0007669"/>
    <property type="project" value="UniProtKB-KW"/>
</dbReference>
<dbReference type="Pfam" id="PF09750">
    <property type="entry name" value="DRY_EERY"/>
    <property type="match status" value="1"/>
</dbReference>
<dbReference type="eggNOG" id="KOG1847">
    <property type="taxonomic scope" value="Eukaryota"/>
</dbReference>
<dbReference type="SMART" id="SM00648">
    <property type="entry name" value="SWAP"/>
    <property type="match status" value="2"/>
</dbReference>
<feature type="compositionally biased region" description="Polar residues" evidence="7">
    <location>
        <begin position="214"/>
        <end position="229"/>
    </location>
</feature>
<feature type="compositionally biased region" description="Polar residues" evidence="7">
    <location>
        <begin position="731"/>
        <end position="740"/>
    </location>
</feature>
<dbReference type="Proteomes" id="UP000007798">
    <property type="component" value="Unassembled WGS sequence"/>
</dbReference>
<feature type="domain" description="SURP motif" evidence="8">
    <location>
        <begin position="402"/>
        <end position="442"/>
    </location>
</feature>
<dbReference type="KEGG" id="dwi:6644780"/>
<keyword evidence="4" id="KW-0805">Transcription regulation</keyword>
<feature type="compositionally biased region" description="Basic residues" evidence="7">
    <location>
        <begin position="792"/>
        <end position="801"/>
    </location>
</feature>
<feature type="region of interest" description="Disordered" evidence="7">
    <location>
        <begin position="327"/>
        <end position="348"/>
    </location>
</feature>
<dbReference type="OrthoDB" id="5836667at2759"/>
<dbReference type="InterPro" id="IPR000061">
    <property type="entry name" value="Surp"/>
</dbReference>
<keyword evidence="6" id="KW-0508">mRNA splicing</keyword>
<feature type="compositionally biased region" description="Acidic residues" evidence="7">
    <location>
        <begin position="367"/>
        <end position="378"/>
    </location>
</feature>
<accession>A0A0Q9WRU5</accession>
<feature type="region of interest" description="Disordered" evidence="7">
    <location>
        <begin position="516"/>
        <end position="537"/>
    </location>
</feature>
<feature type="region of interest" description="Disordered" evidence="7">
    <location>
        <begin position="643"/>
        <end position="943"/>
    </location>
</feature>
<dbReference type="AlphaFoldDB" id="A0A0Q9WRU5"/>
<dbReference type="InParanoid" id="A0A0Q9WRU5"/>
<feature type="compositionally biased region" description="Basic residues" evidence="7">
    <location>
        <begin position="871"/>
        <end position="943"/>
    </location>
</feature>
<name>A0A0Q9WRU5_DROWI</name>
<feature type="compositionally biased region" description="Basic and acidic residues" evidence="7">
    <location>
        <begin position="587"/>
        <end position="600"/>
    </location>
</feature>
<keyword evidence="3" id="KW-0694">RNA-binding</keyword>
<dbReference type="FunCoup" id="A0A0Q9WRU5">
    <property type="interactions" value="2134"/>
</dbReference>